<proteinExistence type="predicted"/>
<reference evidence="1 2" key="1">
    <citation type="submission" date="2014-11" db="EMBL/GenBank/DDBJ databases">
        <title>Genome sequence and analysis of novel Kurthia sp.</title>
        <authorList>
            <person name="Lawson J.N."/>
            <person name="Gonzalez J.E."/>
            <person name="Rinauldi L."/>
            <person name="Xuan Z."/>
            <person name="Firman A."/>
            <person name="Shaddox L."/>
            <person name="Trudeau A."/>
            <person name="Shah S."/>
            <person name="Reiman D."/>
        </authorList>
    </citation>
    <scope>NUCLEOTIDE SEQUENCE [LARGE SCALE GENOMIC DNA]</scope>
    <source>
        <strain evidence="1 2">3B1D</strain>
    </source>
</reference>
<evidence type="ECO:0000313" key="2">
    <source>
        <dbReference type="Proteomes" id="UP000288623"/>
    </source>
</evidence>
<name>A0A433RWR5_9BACL</name>
<dbReference type="OrthoDB" id="2936740at2"/>
<dbReference type="EMBL" id="JTFC01000012">
    <property type="protein sequence ID" value="RUS57718.1"/>
    <property type="molecule type" value="Genomic_DNA"/>
</dbReference>
<dbReference type="Pfam" id="PF17443">
    <property type="entry name" value="pXO2-72"/>
    <property type="match status" value="1"/>
</dbReference>
<comment type="caution">
    <text evidence="1">The sequence shown here is derived from an EMBL/GenBank/DDBJ whole genome shotgun (WGS) entry which is preliminary data.</text>
</comment>
<dbReference type="Proteomes" id="UP000288623">
    <property type="component" value="Unassembled WGS sequence"/>
</dbReference>
<dbReference type="RefSeq" id="WP_126989657.1">
    <property type="nucleotide sequence ID" value="NZ_JTFC01000012.1"/>
</dbReference>
<organism evidence="1 2">
    <name type="scientific">Candidatus Kurthia intestinigallinarum</name>
    <dbReference type="NCBI Taxonomy" id="1562256"/>
    <lineage>
        <taxon>Bacteria</taxon>
        <taxon>Bacillati</taxon>
        <taxon>Bacillota</taxon>
        <taxon>Bacilli</taxon>
        <taxon>Bacillales</taxon>
        <taxon>Caryophanaceae</taxon>
        <taxon>Kurthia</taxon>
    </lineage>
</organism>
<dbReference type="AlphaFoldDB" id="A0A433RWR5"/>
<gene>
    <name evidence="1" type="ORF">QI30_03950</name>
</gene>
<sequence>MGIDNYMTVQEAVKRWEITLYRLNKKLSDNDLMRRAVDDKILKNFKVDTTDKNNWIISKKFMEMWFGPEPINERK</sequence>
<accession>A0A433RWR5</accession>
<protein>
    <submittedName>
        <fullName evidence="1">Uncharacterized protein</fullName>
    </submittedName>
</protein>
<keyword evidence="2" id="KW-1185">Reference proteome</keyword>
<dbReference type="InterPro" id="IPR020250">
    <property type="entry name" value="Plasmid_pXO2-72"/>
</dbReference>
<evidence type="ECO:0000313" key="1">
    <source>
        <dbReference type="EMBL" id="RUS57718.1"/>
    </source>
</evidence>